<keyword evidence="2" id="KW-1185">Reference proteome</keyword>
<reference evidence="2" key="1">
    <citation type="journal article" date="2019" name="Int. J. Syst. Evol. Microbiol.">
        <title>The Global Catalogue of Microorganisms (GCM) 10K type strain sequencing project: providing services to taxonomists for standard genome sequencing and annotation.</title>
        <authorList>
            <consortium name="The Broad Institute Genomics Platform"/>
            <consortium name="The Broad Institute Genome Sequencing Center for Infectious Disease"/>
            <person name="Wu L."/>
            <person name="Ma J."/>
        </authorList>
    </citation>
    <scope>NUCLEOTIDE SEQUENCE [LARGE SCALE GENOMIC DNA]</scope>
    <source>
        <strain evidence="2">JCM 18459</strain>
    </source>
</reference>
<proteinExistence type="predicted"/>
<protein>
    <recommendedName>
        <fullName evidence="3">Glycosyltransferase</fullName>
    </recommendedName>
</protein>
<evidence type="ECO:0000313" key="2">
    <source>
        <dbReference type="Proteomes" id="UP001500221"/>
    </source>
</evidence>
<organism evidence="1 2">
    <name type="scientific">Nocardioides marinquilinus</name>
    <dbReference type="NCBI Taxonomy" id="1210400"/>
    <lineage>
        <taxon>Bacteria</taxon>
        <taxon>Bacillati</taxon>
        <taxon>Actinomycetota</taxon>
        <taxon>Actinomycetes</taxon>
        <taxon>Propionibacteriales</taxon>
        <taxon>Nocardioidaceae</taxon>
        <taxon>Nocardioides</taxon>
    </lineage>
</organism>
<evidence type="ECO:0008006" key="3">
    <source>
        <dbReference type="Google" id="ProtNLM"/>
    </source>
</evidence>
<sequence length="334" mass="34906">MSAPAHLVVAGTARHGVSLLATQLADRLGAPVVDDLDEAAALPAVHVHLTDTLFGRTPGEAAGVLRRLCGSTRVTLTLHDVPQPTDGDGFARRRACYADVLGTGARWATSSRSERLLVERWCAPGTDGAVVPLPVVEVDAAPQAAVRPGPVPPGDATIGVLGWVYPGKGHELALAVAARLGTSAAERPRVVALGAVAPGHDDLAEHLRAEADRLGVRLEISGWLDDAALTARAAAVDVPLAGHRNVSASGSINSWLTVGRRPLVRACDYTREMAGLRPGTLELFDAEAEDDPASLVAQVAARLRWPELGVVADGALLRPTLDDVAGLYRAWWAS</sequence>
<name>A0ABP9PZD9_9ACTN</name>
<dbReference type="EMBL" id="BAABKG010000005">
    <property type="protein sequence ID" value="GAA5154194.1"/>
    <property type="molecule type" value="Genomic_DNA"/>
</dbReference>
<dbReference type="Proteomes" id="UP001500221">
    <property type="component" value="Unassembled WGS sequence"/>
</dbReference>
<accession>A0ABP9PZD9</accession>
<dbReference type="RefSeq" id="WP_345462236.1">
    <property type="nucleotide sequence ID" value="NZ_BAABKG010000005.1"/>
</dbReference>
<gene>
    <name evidence="1" type="ORF">GCM10023340_37300</name>
</gene>
<dbReference type="Gene3D" id="3.40.50.2000">
    <property type="entry name" value="Glycogen Phosphorylase B"/>
    <property type="match status" value="1"/>
</dbReference>
<comment type="caution">
    <text evidence="1">The sequence shown here is derived from an EMBL/GenBank/DDBJ whole genome shotgun (WGS) entry which is preliminary data.</text>
</comment>
<evidence type="ECO:0000313" key="1">
    <source>
        <dbReference type="EMBL" id="GAA5154194.1"/>
    </source>
</evidence>
<dbReference type="SUPFAM" id="SSF53756">
    <property type="entry name" value="UDP-Glycosyltransferase/glycogen phosphorylase"/>
    <property type="match status" value="1"/>
</dbReference>